<gene>
    <name evidence="4" type="ORF">UH38_19965</name>
</gene>
<protein>
    <recommendedName>
        <fullName evidence="3">DUF7925 domain-containing protein</fullName>
    </recommendedName>
</protein>
<feature type="domain" description="DUF7925" evidence="3">
    <location>
        <begin position="251"/>
        <end position="436"/>
    </location>
</feature>
<name>A0A0D8ZNS3_9CYAN</name>
<dbReference type="PATRIC" id="fig|1618023.3.peg.2030"/>
<feature type="region of interest" description="Disordered" evidence="1">
    <location>
        <begin position="428"/>
        <end position="486"/>
    </location>
</feature>
<dbReference type="Proteomes" id="UP000032452">
    <property type="component" value="Unassembled WGS sequence"/>
</dbReference>
<evidence type="ECO:0000256" key="2">
    <source>
        <dbReference type="SAM" id="SignalP"/>
    </source>
</evidence>
<sequence>MKKTLTNPVYHKLIAAALLVGGTFQLAAPIIAAGTSAGTGISNTATATYNDPNNPTEVIDATSNTVQITVAEVAGITAVASGVTDSTPGSSVLPGDRLTYDYTITNVGNDPTNILIPAPVVTGPATQTGAITYDIDADGNGTYETPAANLTTATTTAIAPGGSIRVHIPVVVDATATSGAPIVVRLGDTAPNDNSAATQNQPYTASTVTNGDVRTSDIAGEAAPNTAAPTNGEREASATQQILVGAQPQAFATVLKTQGAYSDAGTAGVFNDDLQTYNLSLRVESAAPTGASAGLVPADLEGTPVSVDGISANRILVSDAIPAGTALLSTNVAPVAPTGGAWTVVYTVTPLTTNANAAAWTATRPASGITRVGFVSNGPVTRGTTVTGFSFQVTTNGLNAANGGTIANLAQLFGETVGGGTTIVYDESGDQSPSNFNDNGTRGPNTGVDNPQSPDGIPEPIIGSGVANPTTDENDPTGTNTGTGVGGEDNILILAPTGTVLNGPNGAPAAVGPTNNNDDFTNQSTDIPAGTVPGALIDPAPEVFTNTLSAPTTTLTNVLLRPDDGTATGTLPLNSTVTITYNGSSAVYTYRDTNADNIADSFVFTSGTAIQIPSISVGTSVNYTTTVDLPGGTALSTDLPAGYLNGYQAPILAFTDLNGNGVLDTGESSNTTIARVYTGFLRLVKESRILQGTGPAVIGNQGTFDQTAKTPAPGNIIEYRISYSNISTAVSGSSNVTLRASNVTITESGVTNTAVLPAAPNGNNWGQDYSTPTGIDTSNVVGSAVDSGTGATITYFSGTAGTVSATDQTGTTPATDVTRYVNTVSVPIEPGVAARTFTFRRTVN</sequence>
<feature type="compositionally biased region" description="Polar residues" evidence="1">
    <location>
        <begin position="191"/>
        <end position="211"/>
    </location>
</feature>
<feature type="compositionally biased region" description="Low complexity" evidence="1">
    <location>
        <begin position="468"/>
        <end position="480"/>
    </location>
</feature>
<reference evidence="4 5" key="1">
    <citation type="submission" date="2015-02" db="EMBL/GenBank/DDBJ databases">
        <title>Draft genome of a novel marine cyanobacterium (Chroococcales) isolated from South Atlantic Ocean.</title>
        <authorList>
            <person name="Rigonato J."/>
            <person name="Alvarenga D.O."/>
            <person name="Branco L.H."/>
            <person name="Varani A.M."/>
            <person name="Brandini F.P."/>
            <person name="Fiore M.F."/>
        </authorList>
    </citation>
    <scope>NUCLEOTIDE SEQUENCE [LARGE SCALE GENOMIC DNA]</scope>
    <source>
        <strain evidence="4 5">CENA595</strain>
    </source>
</reference>
<feature type="chain" id="PRO_5002337182" description="DUF7925 domain-containing protein" evidence="2">
    <location>
        <begin position="28"/>
        <end position="844"/>
    </location>
</feature>
<dbReference type="OrthoDB" id="504271at2"/>
<dbReference type="Pfam" id="PF25546">
    <property type="entry name" value="DUF7925"/>
    <property type="match status" value="1"/>
</dbReference>
<organism evidence="4 5">
    <name type="scientific">Aliterella atlantica CENA595</name>
    <dbReference type="NCBI Taxonomy" id="1618023"/>
    <lineage>
        <taxon>Bacteria</taxon>
        <taxon>Bacillati</taxon>
        <taxon>Cyanobacteriota</taxon>
        <taxon>Cyanophyceae</taxon>
        <taxon>Chroococcidiopsidales</taxon>
        <taxon>Aliterellaceae</taxon>
        <taxon>Aliterella</taxon>
    </lineage>
</organism>
<dbReference type="AlphaFoldDB" id="A0A0D8ZNS3"/>
<proteinExistence type="predicted"/>
<dbReference type="EMBL" id="JYON01000027">
    <property type="protein sequence ID" value="KJH70139.1"/>
    <property type="molecule type" value="Genomic_DNA"/>
</dbReference>
<feature type="region of interest" description="Disordered" evidence="1">
    <location>
        <begin position="190"/>
        <end position="211"/>
    </location>
</feature>
<feature type="signal peptide" evidence="2">
    <location>
        <begin position="1"/>
        <end position="27"/>
    </location>
</feature>
<comment type="caution">
    <text evidence="4">The sequence shown here is derived from an EMBL/GenBank/DDBJ whole genome shotgun (WGS) entry which is preliminary data.</text>
</comment>
<evidence type="ECO:0000313" key="4">
    <source>
        <dbReference type="EMBL" id="KJH70139.1"/>
    </source>
</evidence>
<evidence type="ECO:0000256" key="1">
    <source>
        <dbReference type="SAM" id="MobiDB-lite"/>
    </source>
</evidence>
<evidence type="ECO:0000259" key="3">
    <source>
        <dbReference type="Pfam" id="PF25546"/>
    </source>
</evidence>
<feature type="compositionally biased region" description="Polar residues" evidence="1">
    <location>
        <begin position="430"/>
        <end position="453"/>
    </location>
</feature>
<keyword evidence="5" id="KW-1185">Reference proteome</keyword>
<dbReference type="InterPro" id="IPR057685">
    <property type="entry name" value="DUF7925"/>
</dbReference>
<keyword evidence="2" id="KW-0732">Signal</keyword>
<evidence type="ECO:0000313" key="5">
    <source>
        <dbReference type="Proteomes" id="UP000032452"/>
    </source>
</evidence>
<dbReference type="RefSeq" id="WP_045056456.1">
    <property type="nucleotide sequence ID" value="NZ_CAWMDP010000023.1"/>
</dbReference>
<accession>A0A0D8ZNS3</accession>
<dbReference type="STRING" id="1618023.UH38_19965"/>